<protein>
    <submittedName>
        <fullName evidence="3">Uncharacterized protein LOC101495282 isoform X1</fullName>
    </submittedName>
</protein>
<evidence type="ECO:0000313" key="2">
    <source>
        <dbReference type="Proteomes" id="UP000087171"/>
    </source>
</evidence>
<dbReference type="PANTHER" id="PTHR46741:SF1">
    <property type="entry name" value="DUF1666 FAMILY PROTEIN"/>
    <property type="match status" value="1"/>
</dbReference>
<sequence length="752" mass="88984">MGTKNLVMLKSHIDSINLFFANDFVYENLIWALASMWIFFCNYMVHSMGLILTYIFRSQRKNEKFVSLDSSEQNKSNQFEDYEINEFTEELANLIFPSYGNFYRAKEEREVKTEDSVLVKIDSNIQQDDEKRKGETDCYVLKESNFDVNENGNKIELETKGSIFMHSVSDEVHEDVKKIDENETDCSVFIKGDSNLHQDCKKSVKRVHEEEEKTKGSIFIDSTSKSPLVSQKDIGCFEEEPMTLSFSFLRNVSYSNAFSSTQTIVKKQILENNLEEIHVVQDEEKEEYVEEQRKFPSNKNDCLLYNIGSNKNDDSLRYKIIGSNNSCESLKAFEYLEETQFSYDREVSHGFAKCKNEKKETKEDILEKNEKEFDEMDYDENNEEDEFEWENDEIVEQIKLELRKARQGGLATILEEEEEREYSPNVEEIKPLSIEDKKMEYKDHIVEIQKVYKCYAQKIKKLDVLNYQAMHAIGLLQLKDPLKLILEHKSNDPMMKLINELHRDLELVYVGQICLSWEILCWQHEKIQELKKYDSQWPHRYNLVAGKFQLFQVLLQRFLEDEPFQHGDRIQNYVKNRCVIRNLLQVPSIKDDSTTDKKKSKWDEEEPIACERLAQIIKESMQVFWEFIRADKENGNVFHKVSNHKGTKVKDAEISNLLVEVQTQLHKKEGKLKEKLRSRNCIVRKFRKHHDNQTQLDHEQLLTQVGLKLISRVTYMKKVRKDHLIWCCEKLNRIKFVDKKIQVEPSFLFFPC</sequence>
<dbReference type="Pfam" id="PF07891">
    <property type="entry name" value="DUF1666"/>
    <property type="match status" value="1"/>
</dbReference>
<feature type="transmembrane region" description="Helical" evidence="1">
    <location>
        <begin position="29"/>
        <end position="56"/>
    </location>
</feature>
<dbReference type="InterPro" id="IPR012870">
    <property type="entry name" value="DUF1666"/>
</dbReference>
<gene>
    <name evidence="3" type="primary">LOC101495282</name>
</gene>
<dbReference type="eggNOG" id="ENOG502QTPI">
    <property type="taxonomic scope" value="Eukaryota"/>
</dbReference>
<evidence type="ECO:0000256" key="1">
    <source>
        <dbReference type="SAM" id="Phobius"/>
    </source>
</evidence>
<name>A0A1S2YU50_CICAR</name>
<keyword evidence="1" id="KW-1133">Transmembrane helix</keyword>
<accession>A0A1S2YU50</accession>
<dbReference type="KEGG" id="cam:101495282"/>
<keyword evidence="2" id="KW-1185">Reference proteome</keyword>
<dbReference type="RefSeq" id="XP_004509967.1">
    <property type="nucleotide sequence ID" value="XM_004509910.3"/>
</dbReference>
<dbReference type="PaxDb" id="3827-XP_004509967.1"/>
<dbReference type="GeneID" id="101495282"/>
<reference evidence="2" key="1">
    <citation type="journal article" date="2013" name="Nat. Biotechnol.">
        <title>Draft genome sequence of chickpea (Cicer arietinum) provides a resource for trait improvement.</title>
        <authorList>
            <person name="Varshney R.K."/>
            <person name="Song C."/>
            <person name="Saxena R.K."/>
            <person name="Azam S."/>
            <person name="Yu S."/>
            <person name="Sharpe A.G."/>
            <person name="Cannon S."/>
            <person name="Baek J."/>
            <person name="Rosen B.D."/>
            <person name="Tar'an B."/>
            <person name="Millan T."/>
            <person name="Zhang X."/>
            <person name="Ramsay L.D."/>
            <person name="Iwata A."/>
            <person name="Wang Y."/>
            <person name="Nelson W."/>
            <person name="Farmer A.D."/>
            <person name="Gaur P.M."/>
            <person name="Soderlund C."/>
            <person name="Penmetsa R.V."/>
            <person name="Xu C."/>
            <person name="Bharti A.K."/>
            <person name="He W."/>
            <person name="Winter P."/>
            <person name="Zhao S."/>
            <person name="Hane J.K."/>
            <person name="Carrasquilla-Garcia N."/>
            <person name="Condie J.A."/>
            <person name="Upadhyaya H.D."/>
            <person name="Luo M.C."/>
            <person name="Thudi M."/>
            <person name="Gowda C.L."/>
            <person name="Singh N.P."/>
            <person name="Lichtenzveig J."/>
            <person name="Gali K.K."/>
            <person name="Rubio J."/>
            <person name="Nadarajan N."/>
            <person name="Dolezel J."/>
            <person name="Bansal K.C."/>
            <person name="Xu X."/>
            <person name="Edwards D."/>
            <person name="Zhang G."/>
            <person name="Kahl G."/>
            <person name="Gil J."/>
            <person name="Singh K.B."/>
            <person name="Datta S.K."/>
            <person name="Jackson S.A."/>
            <person name="Wang J."/>
            <person name="Cook D.R."/>
        </authorList>
    </citation>
    <scope>NUCLEOTIDE SEQUENCE [LARGE SCALE GENOMIC DNA]</scope>
    <source>
        <strain evidence="2">cv. CDC Frontier</strain>
    </source>
</reference>
<keyword evidence="1" id="KW-0472">Membrane</keyword>
<dbReference type="OrthoDB" id="772197at2759"/>
<proteinExistence type="predicted"/>
<organism evidence="2 3">
    <name type="scientific">Cicer arietinum</name>
    <name type="common">Chickpea</name>
    <name type="synonym">Garbanzo</name>
    <dbReference type="NCBI Taxonomy" id="3827"/>
    <lineage>
        <taxon>Eukaryota</taxon>
        <taxon>Viridiplantae</taxon>
        <taxon>Streptophyta</taxon>
        <taxon>Embryophyta</taxon>
        <taxon>Tracheophyta</taxon>
        <taxon>Spermatophyta</taxon>
        <taxon>Magnoliopsida</taxon>
        <taxon>eudicotyledons</taxon>
        <taxon>Gunneridae</taxon>
        <taxon>Pentapetalae</taxon>
        <taxon>rosids</taxon>
        <taxon>fabids</taxon>
        <taxon>Fabales</taxon>
        <taxon>Fabaceae</taxon>
        <taxon>Papilionoideae</taxon>
        <taxon>50 kb inversion clade</taxon>
        <taxon>NPAAA clade</taxon>
        <taxon>Hologalegina</taxon>
        <taxon>IRL clade</taxon>
        <taxon>Cicereae</taxon>
        <taxon>Cicer</taxon>
    </lineage>
</organism>
<dbReference type="Proteomes" id="UP000087171">
    <property type="component" value="Chromosome Ca7"/>
</dbReference>
<keyword evidence="1" id="KW-0812">Transmembrane</keyword>
<dbReference type="AlphaFoldDB" id="A0A1S2YU50"/>
<dbReference type="PANTHER" id="PTHR46741">
    <property type="entry name" value="OS09G0413600 PROTEIN"/>
    <property type="match status" value="1"/>
</dbReference>
<reference evidence="3" key="2">
    <citation type="submission" date="2025-08" db="UniProtKB">
        <authorList>
            <consortium name="RefSeq"/>
        </authorList>
    </citation>
    <scope>IDENTIFICATION</scope>
    <source>
        <tissue evidence="3">Etiolated seedlings</tissue>
    </source>
</reference>
<dbReference type="STRING" id="3827.A0A1S2YU50"/>
<evidence type="ECO:0000313" key="3">
    <source>
        <dbReference type="RefSeq" id="XP_004509967.1"/>
    </source>
</evidence>